<evidence type="ECO:0000313" key="7">
    <source>
        <dbReference type="Proteomes" id="UP000692954"/>
    </source>
</evidence>
<keyword evidence="3" id="KW-0812">Transmembrane</keyword>
<keyword evidence="3" id="KW-0472">Membrane</keyword>
<dbReference type="Pfam" id="PF00072">
    <property type="entry name" value="Response_reg"/>
    <property type="match status" value="1"/>
</dbReference>
<reference evidence="6" key="1">
    <citation type="submission" date="2021-01" db="EMBL/GenBank/DDBJ databases">
        <authorList>
            <consortium name="Genoscope - CEA"/>
            <person name="William W."/>
        </authorList>
    </citation>
    <scope>NUCLEOTIDE SEQUENCE</scope>
</reference>
<keyword evidence="7" id="KW-1185">Reference proteome</keyword>
<name>A0A8S1MJE9_9CILI</name>
<comment type="caution">
    <text evidence="6">The sequence shown here is derived from an EMBL/GenBank/DDBJ whole genome shotgun (WGS) entry which is preliminary data.</text>
</comment>
<dbReference type="CDD" id="cd17546">
    <property type="entry name" value="REC_hyHK_CKI1_RcsC-like"/>
    <property type="match status" value="1"/>
</dbReference>
<feature type="modified residue" description="4-aspartylphosphate" evidence="2">
    <location>
        <position position="813"/>
    </location>
</feature>
<dbReference type="AlphaFoldDB" id="A0A8S1MJE9"/>
<sequence>MTSQVYKLKKRQKKACKYKLIIFQSHNYKFLYQYLLKSQGYYNMIDRQFLNVQVIHWMSFCYSVYFYIQSRNTSNLLCLIIICLLSPVVLLSHQAKSRAKMIGTVFCIQIDLVCLIILNQQNLNHGSYAQLIISQYLSKDLIKKVQKQNQVMIINPMTFYYGLMIVVSVFQQIYLHTVSEFNQECPQLILCLFLSLQDSILLKQKNQNQLNTTIQIDGVGAINKLESLGKRVVSVVDSDKNMILDQSKDSARIMCNNFSNIQQHYINSEIIYNSLEYLQEGLIILDIQDEKYQAYKIQYMNSATRILFGREQESEILYILESLNTLQIQSQDIMEDLNSRRESIQQRLSNLQFSRLCKSIFVQKDLFCSIKQPILDVQMFEKHQIISMKDLLEKMLQSRKAEVITVNTHFSGSLALNTNKNITISQSNVGGQSRHEQNERLMEFTLTLTRDKSILIICRDVTHRQKIRYLKDYDIQKSKMLSFVSHEYRQPLGCIIQMIECVLMQPIIINNLDIAEDLQVALDNSKYILNLSNDLLDLAQIKNGKFKINKIAFNIEHLIQDCIKMFALKAKLKNLKLETQFCSNIPKYIISDKNRLKQIIVNLLSNAFKFNSSKIEISIQIQSAFLRIGVRDDGIGISKEDQQKLFKAFSKVNSEESKKLNEQGVGLGLVISNQIAQNIGCSGLNIESKIDIDNHYSYFYFDMLIELPEKKKVEIFKIPEIYPLYQEVDEIITYNQEQQKITQDVISYCSHCLLVDDECFNTLAFNKILKGVLKNINQQMDVESILSGKESIEKVKNKKCSNSCQGYKLIFMDVEMPIMNGIQTTKQILAFNPSQIIIGCSGYTDYQEKKRCLDAGMSDYITKPVNETELQEILKKYL</sequence>
<dbReference type="Pfam" id="PF02518">
    <property type="entry name" value="HATPase_c"/>
    <property type="match status" value="1"/>
</dbReference>
<evidence type="ECO:0000259" key="4">
    <source>
        <dbReference type="PROSITE" id="PS50109"/>
    </source>
</evidence>
<evidence type="ECO:0000256" key="3">
    <source>
        <dbReference type="SAM" id="Phobius"/>
    </source>
</evidence>
<protein>
    <submittedName>
        <fullName evidence="6">Uncharacterized protein</fullName>
    </submittedName>
</protein>
<dbReference type="InterPro" id="IPR003594">
    <property type="entry name" value="HATPase_dom"/>
</dbReference>
<dbReference type="GO" id="GO:0000155">
    <property type="term" value="F:phosphorelay sensor kinase activity"/>
    <property type="evidence" value="ECO:0007669"/>
    <property type="project" value="InterPro"/>
</dbReference>
<dbReference type="SMART" id="SM00387">
    <property type="entry name" value="HATPase_c"/>
    <property type="match status" value="1"/>
</dbReference>
<keyword evidence="3" id="KW-1133">Transmembrane helix</keyword>
<dbReference type="InterPro" id="IPR003661">
    <property type="entry name" value="HisK_dim/P_dom"/>
</dbReference>
<accession>A0A8S1MJE9</accession>
<dbReference type="PROSITE" id="PS50109">
    <property type="entry name" value="HIS_KIN"/>
    <property type="match status" value="1"/>
</dbReference>
<dbReference type="InterPro" id="IPR001789">
    <property type="entry name" value="Sig_transdc_resp-reg_receiver"/>
</dbReference>
<feature type="domain" description="Histidine kinase" evidence="4">
    <location>
        <begin position="483"/>
        <end position="711"/>
    </location>
</feature>
<dbReference type="OrthoDB" id="60033at2759"/>
<dbReference type="EMBL" id="CAJJDN010000033">
    <property type="protein sequence ID" value="CAD8075254.1"/>
    <property type="molecule type" value="Genomic_DNA"/>
</dbReference>
<feature type="transmembrane region" description="Helical" evidence="3">
    <location>
        <begin position="153"/>
        <end position="175"/>
    </location>
</feature>
<feature type="transmembrane region" description="Helical" evidence="3">
    <location>
        <begin position="74"/>
        <end position="92"/>
    </location>
</feature>
<evidence type="ECO:0000256" key="1">
    <source>
        <dbReference type="ARBA" id="ARBA00022553"/>
    </source>
</evidence>
<dbReference type="SMART" id="SM00388">
    <property type="entry name" value="HisKA"/>
    <property type="match status" value="1"/>
</dbReference>
<feature type="transmembrane region" description="Helical" evidence="3">
    <location>
        <begin position="49"/>
        <end position="68"/>
    </location>
</feature>
<evidence type="ECO:0000259" key="5">
    <source>
        <dbReference type="PROSITE" id="PS50110"/>
    </source>
</evidence>
<dbReference type="InterPro" id="IPR050956">
    <property type="entry name" value="2C_system_His_kinase"/>
</dbReference>
<gene>
    <name evidence="6" type="ORF">PSON_ATCC_30995.1.T0330135</name>
</gene>
<evidence type="ECO:0000256" key="2">
    <source>
        <dbReference type="PROSITE-ProRule" id="PRU00169"/>
    </source>
</evidence>
<keyword evidence="1 2" id="KW-0597">Phosphoprotein</keyword>
<dbReference type="Proteomes" id="UP000692954">
    <property type="component" value="Unassembled WGS sequence"/>
</dbReference>
<dbReference type="Pfam" id="PF00512">
    <property type="entry name" value="HisKA"/>
    <property type="match status" value="1"/>
</dbReference>
<dbReference type="PANTHER" id="PTHR43719">
    <property type="entry name" value="TWO-COMPONENT HISTIDINE KINASE"/>
    <property type="match status" value="1"/>
</dbReference>
<organism evidence="6 7">
    <name type="scientific">Paramecium sonneborni</name>
    <dbReference type="NCBI Taxonomy" id="65129"/>
    <lineage>
        <taxon>Eukaryota</taxon>
        <taxon>Sar</taxon>
        <taxon>Alveolata</taxon>
        <taxon>Ciliophora</taxon>
        <taxon>Intramacronucleata</taxon>
        <taxon>Oligohymenophorea</taxon>
        <taxon>Peniculida</taxon>
        <taxon>Parameciidae</taxon>
        <taxon>Paramecium</taxon>
    </lineage>
</organism>
<feature type="domain" description="Response regulatory" evidence="5">
    <location>
        <begin position="751"/>
        <end position="878"/>
    </location>
</feature>
<dbReference type="PANTHER" id="PTHR43719:SF28">
    <property type="entry name" value="PEROXIDE STRESS-ACTIVATED HISTIDINE KINASE MAK1-RELATED"/>
    <property type="match status" value="1"/>
</dbReference>
<dbReference type="SMART" id="SM00448">
    <property type="entry name" value="REC"/>
    <property type="match status" value="1"/>
</dbReference>
<evidence type="ECO:0000313" key="6">
    <source>
        <dbReference type="EMBL" id="CAD8075254.1"/>
    </source>
</evidence>
<dbReference type="InterPro" id="IPR005467">
    <property type="entry name" value="His_kinase_dom"/>
</dbReference>
<dbReference type="PROSITE" id="PS50110">
    <property type="entry name" value="RESPONSE_REGULATORY"/>
    <property type="match status" value="1"/>
</dbReference>
<proteinExistence type="predicted"/>